<evidence type="ECO:0000313" key="3">
    <source>
        <dbReference type="Proteomes" id="UP000253562"/>
    </source>
</evidence>
<protein>
    <recommendedName>
        <fullName evidence="4">Zinc ribbon domain-containing protein</fullName>
    </recommendedName>
</protein>
<evidence type="ECO:0000313" key="2">
    <source>
        <dbReference type="EMBL" id="RCS53017.1"/>
    </source>
</evidence>
<feature type="transmembrane region" description="Helical" evidence="1">
    <location>
        <begin position="101"/>
        <end position="120"/>
    </location>
</feature>
<name>A0A368KTL5_9BACT</name>
<dbReference type="AlphaFoldDB" id="A0A368KTL5"/>
<keyword evidence="1" id="KW-1133">Transmembrane helix</keyword>
<dbReference type="EMBL" id="QPEX01000011">
    <property type="protein sequence ID" value="RCS53017.1"/>
    <property type="molecule type" value="Genomic_DNA"/>
</dbReference>
<accession>A0A368KTL5</accession>
<evidence type="ECO:0008006" key="4">
    <source>
        <dbReference type="Google" id="ProtNLM"/>
    </source>
</evidence>
<dbReference type="OrthoDB" id="292153at2"/>
<sequence>MKLIPLNCRQCGAPLSVPEDVRHVTCLHCGTQLAVVREGAAAYTEILEQLERRTTNVEVRLDALQRQHLVNQLDQDWYEDREQYYVRTKEGRTYLPSKIEAVFYAGGALVVAVIVAAIFITMDDPTGRARGFGILASLFLGVVGLGGSALLYRKRAAYDEAEKHYLLRRAELTGEG</sequence>
<keyword evidence="1" id="KW-0472">Membrane</keyword>
<reference evidence="2 3" key="1">
    <citation type="submission" date="2018-07" db="EMBL/GenBank/DDBJ databases">
        <title>Comparative genomes isolates from brazilian mangrove.</title>
        <authorList>
            <person name="De Araujo J.E."/>
            <person name="Taketani R.G."/>
            <person name="Silva M.C.P."/>
            <person name="Lourenco M.V."/>
            <person name="Oliveira V.M."/>
            <person name="Andreote F.D."/>
        </authorList>
    </citation>
    <scope>NUCLEOTIDE SEQUENCE [LARGE SCALE GENOMIC DNA]</scope>
    <source>
        <strain evidence="2 3">HEX PRIS-MGV</strain>
    </source>
</reference>
<proteinExistence type="predicted"/>
<comment type="caution">
    <text evidence="2">The sequence shown here is derived from an EMBL/GenBank/DDBJ whole genome shotgun (WGS) entry which is preliminary data.</text>
</comment>
<dbReference type="Proteomes" id="UP000253562">
    <property type="component" value="Unassembled WGS sequence"/>
</dbReference>
<feature type="transmembrane region" description="Helical" evidence="1">
    <location>
        <begin position="132"/>
        <end position="152"/>
    </location>
</feature>
<organism evidence="2 3">
    <name type="scientific">Bremerella cremea</name>
    <dbReference type="NCBI Taxonomy" id="1031537"/>
    <lineage>
        <taxon>Bacteria</taxon>
        <taxon>Pseudomonadati</taxon>
        <taxon>Planctomycetota</taxon>
        <taxon>Planctomycetia</taxon>
        <taxon>Pirellulales</taxon>
        <taxon>Pirellulaceae</taxon>
        <taxon>Bremerella</taxon>
    </lineage>
</organism>
<evidence type="ECO:0000256" key="1">
    <source>
        <dbReference type="SAM" id="Phobius"/>
    </source>
</evidence>
<dbReference type="RefSeq" id="WP_114368441.1">
    <property type="nucleotide sequence ID" value="NZ_QPEX01000011.1"/>
</dbReference>
<keyword evidence="1" id="KW-0812">Transmembrane</keyword>
<gene>
    <name evidence="2" type="ORF">DTL42_09395</name>
</gene>